<dbReference type="PANTHER" id="PTHR11266:SF17">
    <property type="entry name" value="PROTEIN MPV17"/>
    <property type="match status" value="1"/>
</dbReference>
<dbReference type="OMA" id="WYQSKLA"/>
<keyword evidence="8" id="KW-1185">Reference proteome</keyword>
<comment type="caution">
    <text evidence="6">Lacks conserved residue(s) required for the propagation of feature annotation.</text>
</comment>
<protein>
    <submittedName>
        <fullName evidence="7">Protein Mpv17</fullName>
    </submittedName>
</protein>
<dbReference type="Pfam" id="PF04117">
    <property type="entry name" value="Mpv17_PMP22"/>
    <property type="match status" value="1"/>
</dbReference>
<name>A0A1Y1I2H0_KLENI</name>
<sequence>MVTSTVLWGVGDAGAQNVERLQRQADQKKGLIHASKEHDERGLDYKRMALAGLFGFAFVGPIGHFWYLYLDKLAIRYVPAGWKFIATKVSADCLGFAPLHLVGYLTYMGLAEGESWPVVKENVKKDFLPGLAVDLSVWPVIQSANFAFTPQRHHLMVVNLFSLLDSTFLSWFMHQGEADWKRKVNEFVFGPYRHPGPTTPDD</sequence>
<keyword evidence="4 6" id="KW-1133">Transmembrane helix</keyword>
<evidence type="ECO:0000256" key="2">
    <source>
        <dbReference type="ARBA" id="ARBA00006824"/>
    </source>
</evidence>
<dbReference type="AlphaFoldDB" id="A0A1Y1I2H0"/>
<dbReference type="STRING" id="105231.A0A1Y1I2H0"/>
<keyword evidence="5 6" id="KW-0472">Membrane</keyword>
<dbReference type="GO" id="GO:0016020">
    <property type="term" value="C:membrane"/>
    <property type="evidence" value="ECO:0007669"/>
    <property type="project" value="UniProtKB-SubCell"/>
</dbReference>
<accession>A0A1Y1I2H0</accession>
<evidence type="ECO:0000256" key="4">
    <source>
        <dbReference type="ARBA" id="ARBA00022989"/>
    </source>
</evidence>
<dbReference type="EMBL" id="DF237079">
    <property type="protein sequence ID" value="GAQ82947.1"/>
    <property type="molecule type" value="Genomic_DNA"/>
</dbReference>
<evidence type="ECO:0000256" key="1">
    <source>
        <dbReference type="ARBA" id="ARBA00004141"/>
    </source>
</evidence>
<gene>
    <name evidence="7" type="ORF">KFL_001300100</name>
</gene>
<feature type="transmembrane region" description="Helical" evidence="6">
    <location>
        <begin position="48"/>
        <end position="69"/>
    </location>
</feature>
<keyword evidence="3 6" id="KW-0812">Transmembrane</keyword>
<dbReference type="Proteomes" id="UP000054558">
    <property type="component" value="Unassembled WGS sequence"/>
</dbReference>
<dbReference type="GO" id="GO:0005737">
    <property type="term" value="C:cytoplasm"/>
    <property type="evidence" value="ECO:0000318"/>
    <property type="project" value="GO_Central"/>
</dbReference>
<comment type="subcellular location">
    <subcellularLocation>
        <location evidence="1">Membrane</location>
        <topology evidence="1">Multi-pass membrane protein</topology>
    </subcellularLocation>
</comment>
<evidence type="ECO:0000256" key="6">
    <source>
        <dbReference type="RuleBase" id="RU363053"/>
    </source>
</evidence>
<dbReference type="OrthoDB" id="10267969at2759"/>
<evidence type="ECO:0000256" key="5">
    <source>
        <dbReference type="ARBA" id="ARBA00023136"/>
    </source>
</evidence>
<reference evidence="7 8" key="1">
    <citation type="journal article" date="2014" name="Nat. Commun.">
        <title>Klebsormidium flaccidum genome reveals primary factors for plant terrestrial adaptation.</title>
        <authorList>
            <person name="Hori K."/>
            <person name="Maruyama F."/>
            <person name="Fujisawa T."/>
            <person name="Togashi T."/>
            <person name="Yamamoto N."/>
            <person name="Seo M."/>
            <person name="Sato S."/>
            <person name="Yamada T."/>
            <person name="Mori H."/>
            <person name="Tajima N."/>
            <person name="Moriyama T."/>
            <person name="Ikeuchi M."/>
            <person name="Watanabe M."/>
            <person name="Wada H."/>
            <person name="Kobayashi K."/>
            <person name="Saito M."/>
            <person name="Masuda T."/>
            <person name="Sasaki-Sekimoto Y."/>
            <person name="Mashiguchi K."/>
            <person name="Awai K."/>
            <person name="Shimojima M."/>
            <person name="Masuda S."/>
            <person name="Iwai M."/>
            <person name="Nobusawa T."/>
            <person name="Narise T."/>
            <person name="Kondo S."/>
            <person name="Saito H."/>
            <person name="Sato R."/>
            <person name="Murakawa M."/>
            <person name="Ihara Y."/>
            <person name="Oshima-Yamada Y."/>
            <person name="Ohtaka K."/>
            <person name="Satoh M."/>
            <person name="Sonobe K."/>
            <person name="Ishii M."/>
            <person name="Ohtani R."/>
            <person name="Kanamori-Sato M."/>
            <person name="Honoki R."/>
            <person name="Miyazaki D."/>
            <person name="Mochizuki H."/>
            <person name="Umetsu J."/>
            <person name="Higashi K."/>
            <person name="Shibata D."/>
            <person name="Kamiya Y."/>
            <person name="Sato N."/>
            <person name="Nakamura Y."/>
            <person name="Tabata S."/>
            <person name="Ida S."/>
            <person name="Kurokawa K."/>
            <person name="Ohta H."/>
        </authorList>
    </citation>
    <scope>NUCLEOTIDE SEQUENCE [LARGE SCALE GENOMIC DNA]</scope>
    <source>
        <strain evidence="7 8">NIES-2285</strain>
    </source>
</reference>
<evidence type="ECO:0000313" key="7">
    <source>
        <dbReference type="EMBL" id="GAQ82947.1"/>
    </source>
</evidence>
<proteinExistence type="inferred from homology"/>
<dbReference type="PANTHER" id="PTHR11266">
    <property type="entry name" value="PEROXISOMAL MEMBRANE PROTEIN 2, PXMP2 MPV17"/>
    <property type="match status" value="1"/>
</dbReference>
<organism evidence="7 8">
    <name type="scientific">Klebsormidium nitens</name>
    <name type="common">Green alga</name>
    <name type="synonym">Ulothrix nitens</name>
    <dbReference type="NCBI Taxonomy" id="105231"/>
    <lineage>
        <taxon>Eukaryota</taxon>
        <taxon>Viridiplantae</taxon>
        <taxon>Streptophyta</taxon>
        <taxon>Klebsormidiophyceae</taxon>
        <taxon>Klebsormidiales</taxon>
        <taxon>Klebsormidiaceae</taxon>
        <taxon>Klebsormidium</taxon>
    </lineage>
</organism>
<evidence type="ECO:0000313" key="8">
    <source>
        <dbReference type="Proteomes" id="UP000054558"/>
    </source>
</evidence>
<comment type="similarity">
    <text evidence="2 6">Belongs to the peroxisomal membrane protein PXMP2/4 family.</text>
</comment>
<dbReference type="InterPro" id="IPR007248">
    <property type="entry name" value="Mpv17_PMP22"/>
</dbReference>
<evidence type="ECO:0000256" key="3">
    <source>
        <dbReference type="ARBA" id="ARBA00022692"/>
    </source>
</evidence>